<proteinExistence type="predicted"/>
<accession>X0Y1T3</accession>
<dbReference type="EMBL" id="BARS01057732">
    <property type="protein sequence ID" value="GAG42708.1"/>
    <property type="molecule type" value="Genomic_DNA"/>
</dbReference>
<feature type="non-terminal residue" evidence="1">
    <location>
        <position position="1"/>
    </location>
</feature>
<reference evidence="1" key="1">
    <citation type="journal article" date="2014" name="Front. Microbiol.">
        <title>High frequency of phylogenetically diverse reductive dehalogenase-homologous genes in deep subseafloor sedimentary metagenomes.</title>
        <authorList>
            <person name="Kawai M."/>
            <person name="Futagami T."/>
            <person name="Toyoda A."/>
            <person name="Takaki Y."/>
            <person name="Nishi S."/>
            <person name="Hori S."/>
            <person name="Arai W."/>
            <person name="Tsubouchi T."/>
            <person name="Morono Y."/>
            <person name="Uchiyama I."/>
            <person name="Ito T."/>
            <person name="Fujiyama A."/>
            <person name="Inagaki F."/>
            <person name="Takami H."/>
        </authorList>
    </citation>
    <scope>NUCLEOTIDE SEQUENCE</scope>
    <source>
        <strain evidence="1">Expedition CK06-06</strain>
    </source>
</reference>
<organism evidence="1">
    <name type="scientific">marine sediment metagenome</name>
    <dbReference type="NCBI Taxonomy" id="412755"/>
    <lineage>
        <taxon>unclassified sequences</taxon>
        <taxon>metagenomes</taxon>
        <taxon>ecological metagenomes</taxon>
    </lineage>
</organism>
<sequence length="128" mass="14076">GAFAQEEDAAAQSRESAAMDATATQWSFQVAYQFMPDYHNDLINGEPRSPGLDNYLQLRVMAPIPLKKLTILPRLTLRHYEDVSKQKSGMGNTEIFALIVPKFTDWGTGRAGIGPLVTLPGNPDVAKE</sequence>
<dbReference type="AlphaFoldDB" id="X0Y1T3"/>
<comment type="caution">
    <text evidence="1">The sequence shown here is derived from an EMBL/GenBank/DDBJ whole genome shotgun (WGS) entry which is preliminary data.</text>
</comment>
<gene>
    <name evidence="1" type="ORF">S01H1_84525</name>
</gene>
<name>X0Y1T3_9ZZZZ</name>
<evidence type="ECO:0000313" key="1">
    <source>
        <dbReference type="EMBL" id="GAG42708.1"/>
    </source>
</evidence>
<feature type="non-terminal residue" evidence="1">
    <location>
        <position position="128"/>
    </location>
</feature>
<protein>
    <submittedName>
        <fullName evidence="1">Uncharacterized protein</fullName>
    </submittedName>
</protein>